<dbReference type="Proteomes" id="UP000198636">
    <property type="component" value="Unassembled WGS sequence"/>
</dbReference>
<evidence type="ECO:0000313" key="5">
    <source>
        <dbReference type="EMBL" id="SCY82000.1"/>
    </source>
</evidence>
<dbReference type="GO" id="GO:0005829">
    <property type="term" value="C:cytosol"/>
    <property type="evidence" value="ECO:0007669"/>
    <property type="project" value="TreeGrafter"/>
</dbReference>
<dbReference type="PANTHER" id="PTHR43782">
    <property type="entry name" value="ARGINASE"/>
    <property type="match status" value="1"/>
</dbReference>
<dbReference type="STRING" id="1120976.SAMN03080606_02605"/>
<dbReference type="PROSITE" id="PS51409">
    <property type="entry name" value="ARGINASE_2"/>
    <property type="match status" value="1"/>
</dbReference>
<reference evidence="5 6" key="1">
    <citation type="submission" date="2016-10" db="EMBL/GenBank/DDBJ databases">
        <authorList>
            <person name="de Groot N.N."/>
        </authorList>
    </citation>
    <scope>NUCLEOTIDE SEQUENCE [LARGE SCALE GENOMIC DNA]</scope>
    <source>
        <strain evidence="5 6">DSM 18978</strain>
    </source>
</reference>
<dbReference type="Gene3D" id="3.40.800.10">
    <property type="entry name" value="Ureohydrolase domain"/>
    <property type="match status" value="1"/>
</dbReference>
<evidence type="ECO:0000256" key="3">
    <source>
        <dbReference type="ARBA" id="ARBA00023211"/>
    </source>
</evidence>
<dbReference type="PANTHER" id="PTHR43782:SF3">
    <property type="entry name" value="ARGINASE"/>
    <property type="match status" value="1"/>
</dbReference>
<organism evidence="5 6">
    <name type="scientific">Alkaliphilus peptidifermentans DSM 18978</name>
    <dbReference type="NCBI Taxonomy" id="1120976"/>
    <lineage>
        <taxon>Bacteria</taxon>
        <taxon>Bacillati</taxon>
        <taxon>Bacillota</taxon>
        <taxon>Clostridia</taxon>
        <taxon>Peptostreptococcales</taxon>
        <taxon>Natronincolaceae</taxon>
        <taxon>Alkaliphilus</taxon>
    </lineage>
</organism>
<comment type="similarity">
    <text evidence="4">Belongs to the arginase family.</text>
</comment>
<dbReference type="GO" id="GO:0030145">
    <property type="term" value="F:manganese ion binding"/>
    <property type="evidence" value="ECO:0007669"/>
    <property type="project" value="TreeGrafter"/>
</dbReference>
<sequence>MKNIKLAGIPMNSGGLYTGTEMTPKTLREAGLIEELEKRGVKVLDIGDVSIPSYIPRHNVPPIRNWPSPRVVWEEIYNQSKDWFNEEEILLIFGGDCSIVTGTMHSLYRRYAEDIHLIVIDAHIDSYRPSADRCIGAAGAGLWFLLEENDFFNSLKGFSGNNITIVGYQHESEINNDVKKHSLSELREKGLRQVIQKVLKEIPQNRKILVHLDIDVISKEELHAVYSPSKIGLSILETTKLLREILADSRTVGIEFTEFFPLYDSDGSQSEKLINMLVEIFRE</sequence>
<keyword evidence="1" id="KW-0479">Metal-binding</keyword>
<dbReference type="InterPro" id="IPR006035">
    <property type="entry name" value="Ureohydrolase"/>
</dbReference>
<dbReference type="RefSeq" id="WP_091544140.1">
    <property type="nucleotide sequence ID" value="NZ_FMUS01000017.1"/>
</dbReference>
<dbReference type="GO" id="GO:0004053">
    <property type="term" value="F:arginase activity"/>
    <property type="evidence" value="ECO:0007669"/>
    <property type="project" value="TreeGrafter"/>
</dbReference>
<evidence type="ECO:0000256" key="2">
    <source>
        <dbReference type="ARBA" id="ARBA00022801"/>
    </source>
</evidence>
<dbReference type="OrthoDB" id="9789727at2"/>
<keyword evidence="6" id="KW-1185">Reference proteome</keyword>
<evidence type="ECO:0000256" key="1">
    <source>
        <dbReference type="ARBA" id="ARBA00022723"/>
    </source>
</evidence>
<dbReference type="EMBL" id="FMUS01000017">
    <property type="protein sequence ID" value="SCY82000.1"/>
    <property type="molecule type" value="Genomic_DNA"/>
</dbReference>
<evidence type="ECO:0000256" key="4">
    <source>
        <dbReference type="PROSITE-ProRule" id="PRU00742"/>
    </source>
</evidence>
<name>A0A1G5J208_9FIRM</name>
<dbReference type="Pfam" id="PF00491">
    <property type="entry name" value="Arginase"/>
    <property type="match status" value="1"/>
</dbReference>
<protein>
    <submittedName>
        <fullName evidence="5">Arginase family enzyme</fullName>
    </submittedName>
</protein>
<accession>A0A1G5J208</accession>
<keyword evidence="2" id="KW-0378">Hydrolase</keyword>
<keyword evidence="3" id="KW-0464">Manganese</keyword>
<gene>
    <name evidence="5" type="ORF">SAMN03080606_02605</name>
</gene>
<dbReference type="AlphaFoldDB" id="A0A1G5J208"/>
<evidence type="ECO:0000313" key="6">
    <source>
        <dbReference type="Proteomes" id="UP000198636"/>
    </source>
</evidence>
<proteinExistence type="inferred from homology"/>
<dbReference type="InterPro" id="IPR023696">
    <property type="entry name" value="Ureohydrolase_dom_sf"/>
</dbReference>
<dbReference type="PIRSF" id="PIRSF036979">
    <property type="entry name" value="Arginase"/>
    <property type="match status" value="1"/>
</dbReference>
<dbReference type="SUPFAM" id="SSF52768">
    <property type="entry name" value="Arginase/deacetylase"/>
    <property type="match status" value="1"/>
</dbReference>